<evidence type="ECO:0000256" key="1">
    <source>
        <dbReference type="SAM" id="Phobius"/>
    </source>
</evidence>
<dbReference type="AlphaFoldDB" id="A0A2P2QW43"/>
<organism evidence="2">
    <name type="scientific">Rhizophora mucronata</name>
    <name type="common">Asiatic mangrove</name>
    <dbReference type="NCBI Taxonomy" id="61149"/>
    <lineage>
        <taxon>Eukaryota</taxon>
        <taxon>Viridiplantae</taxon>
        <taxon>Streptophyta</taxon>
        <taxon>Embryophyta</taxon>
        <taxon>Tracheophyta</taxon>
        <taxon>Spermatophyta</taxon>
        <taxon>Magnoliopsida</taxon>
        <taxon>eudicotyledons</taxon>
        <taxon>Gunneridae</taxon>
        <taxon>Pentapetalae</taxon>
        <taxon>rosids</taxon>
        <taxon>fabids</taxon>
        <taxon>Malpighiales</taxon>
        <taxon>Rhizophoraceae</taxon>
        <taxon>Rhizophora</taxon>
    </lineage>
</organism>
<accession>A0A2P2QW43</accession>
<name>A0A2P2QW43_RHIMU</name>
<proteinExistence type="predicted"/>
<evidence type="ECO:0000313" key="2">
    <source>
        <dbReference type="EMBL" id="MBX71104.1"/>
    </source>
</evidence>
<keyword evidence="1" id="KW-0472">Membrane</keyword>
<protein>
    <submittedName>
        <fullName evidence="2">Uncharacterized protein</fullName>
    </submittedName>
</protein>
<keyword evidence="1" id="KW-0812">Transmembrane</keyword>
<reference evidence="2" key="1">
    <citation type="submission" date="2018-02" db="EMBL/GenBank/DDBJ databases">
        <title>Rhizophora mucronata_Transcriptome.</title>
        <authorList>
            <person name="Meera S.P."/>
            <person name="Sreeshan A."/>
            <person name="Augustine A."/>
        </authorList>
    </citation>
    <scope>NUCLEOTIDE SEQUENCE</scope>
    <source>
        <tissue evidence="2">Leaf</tissue>
    </source>
</reference>
<keyword evidence="1" id="KW-1133">Transmembrane helix</keyword>
<dbReference type="EMBL" id="GGEC01090620">
    <property type="protein sequence ID" value="MBX71104.1"/>
    <property type="molecule type" value="Transcribed_RNA"/>
</dbReference>
<sequence length="34" mass="4137">MKVSNIYFMGNLCHLKFSAYTTTLLWFLTFKFNR</sequence>
<feature type="transmembrane region" description="Helical" evidence="1">
    <location>
        <begin position="6"/>
        <end position="28"/>
    </location>
</feature>